<comment type="catalytic activity">
    <reaction evidence="13">
        <text>L-seryl-[protein] + ATP = O-phospho-L-seryl-[protein] + ADP + H(+)</text>
        <dbReference type="Rhea" id="RHEA:17989"/>
        <dbReference type="Rhea" id="RHEA-COMP:9863"/>
        <dbReference type="Rhea" id="RHEA-COMP:11604"/>
        <dbReference type="ChEBI" id="CHEBI:15378"/>
        <dbReference type="ChEBI" id="CHEBI:29999"/>
        <dbReference type="ChEBI" id="CHEBI:30616"/>
        <dbReference type="ChEBI" id="CHEBI:83421"/>
        <dbReference type="ChEBI" id="CHEBI:456216"/>
        <dbReference type="EC" id="2.7.11.21"/>
    </reaction>
</comment>
<keyword evidence="11" id="KW-0539">Nucleus</keyword>
<dbReference type="PANTHER" id="PTHR24345:SF93">
    <property type="entry name" value="SERINE_THREONINE-PROTEIN KINASE PLK1"/>
    <property type="match status" value="1"/>
</dbReference>
<dbReference type="InterPro" id="IPR033701">
    <property type="entry name" value="POLO_box_1"/>
</dbReference>
<dbReference type="GO" id="GO:0005634">
    <property type="term" value="C:nucleus"/>
    <property type="evidence" value="ECO:0007669"/>
    <property type="project" value="UniProtKB-SubCell"/>
</dbReference>
<keyword evidence="4 15" id="KW-0723">Serine/threonine-protein kinase</keyword>
<reference evidence="19" key="1">
    <citation type="journal article" date="2013" name="J. Hered.">
        <title>Inventory and phylogenetic analysis of meiotic genes in monogonont rotifers.</title>
        <authorList>
            <person name="Hanson S.J."/>
            <person name="Schurko A.M."/>
            <person name="Hecox-Lea B."/>
            <person name="Mark Welch D.B."/>
            <person name="Stelzer C.P."/>
            <person name="Logsdon J.M.Jr."/>
        </authorList>
    </citation>
    <scope>NUCLEOTIDE SEQUENCE</scope>
</reference>
<dbReference type="CDD" id="cd13118">
    <property type="entry name" value="POLO_box_1"/>
    <property type="match status" value="1"/>
</dbReference>
<dbReference type="EC" id="2.7.11.21" evidence="16"/>
<dbReference type="CDD" id="cd14099">
    <property type="entry name" value="STKc_PLK"/>
    <property type="match status" value="1"/>
</dbReference>
<sequence>TGNRYMKGKFLGKGGFARCYELTEMNTKEIFAGKIVSKQLLTKQHQKEKMTQEIAIHRAVHHQHIVEFYSFFEDENNVYIILELCRRRSLMEMHKRRKAITEPETRYFMRQIVLACQYLHENKIIHRDLKLGNLFLNDDMELKIGDFGLATKVDFEGERKKTLCGTPNYIAPEVLNKKGHSYEVDVWSLGCILYTLLIGKPPFETSCLKDTYAKIKKNEYTIPPNKISTPAKNLINHLLQADPNLRPTMCQILQDEFFYSGLLPPRLPTTCLSMPPRFDRQQSSASAQRNRMVEMDNGQERHDEPPEDYYISDLYQQLSQVILAKPTEIEPLRIDDAEDPACVPMLWVSKWVDYSDKYGLGYQLCDESVGVLFNDSTRLILCSSGE</sequence>
<dbReference type="PROSITE" id="PS00107">
    <property type="entry name" value="PROTEIN_KINASE_ATP"/>
    <property type="match status" value="1"/>
</dbReference>
<dbReference type="GO" id="GO:0106310">
    <property type="term" value="F:protein serine kinase activity"/>
    <property type="evidence" value="ECO:0007669"/>
    <property type="project" value="RHEA"/>
</dbReference>
<dbReference type="Pfam" id="PF00659">
    <property type="entry name" value="POLO_box"/>
    <property type="match status" value="1"/>
</dbReference>
<evidence type="ECO:0000256" key="12">
    <source>
        <dbReference type="ARBA" id="ARBA00047802"/>
    </source>
</evidence>
<dbReference type="Gene3D" id="3.30.1120.30">
    <property type="entry name" value="POLO box domain"/>
    <property type="match status" value="1"/>
</dbReference>
<comment type="similarity">
    <text evidence="16">Belongs to the protein kinase superfamily. Ser/Thr protein kinase family. CDC5/Polo subfamily.</text>
</comment>
<feature type="non-terminal residue" evidence="19">
    <location>
        <position position="386"/>
    </location>
</feature>
<feature type="non-terminal residue" evidence="19">
    <location>
        <position position="1"/>
    </location>
</feature>
<feature type="domain" description="Protein kinase" evidence="17">
    <location>
        <begin position="5"/>
        <end position="258"/>
    </location>
</feature>
<dbReference type="FunFam" id="1.10.510.10:FF:000727">
    <property type="entry name" value="Serine/threonine-protein kinase PLK"/>
    <property type="match status" value="1"/>
</dbReference>
<evidence type="ECO:0000256" key="10">
    <source>
        <dbReference type="ARBA" id="ARBA00023212"/>
    </source>
</evidence>
<evidence type="ECO:0000256" key="3">
    <source>
        <dbReference type="ARBA" id="ARBA00022490"/>
    </source>
</evidence>
<keyword evidence="8 16" id="KW-0418">Kinase</keyword>
<protein>
    <recommendedName>
        <fullName evidence="16">Serine/threonine-protein kinase PLK</fullName>
        <ecNumber evidence="16">2.7.11.21</ecNumber>
    </recommendedName>
    <alternativeName>
        <fullName evidence="16">Polo-like kinase</fullName>
    </alternativeName>
</protein>
<dbReference type="GO" id="GO:0005524">
    <property type="term" value="F:ATP binding"/>
    <property type="evidence" value="ECO:0007669"/>
    <property type="project" value="UniProtKB-UniRule"/>
</dbReference>
<feature type="binding site" evidence="14">
    <location>
        <position position="34"/>
    </location>
    <ligand>
        <name>ATP</name>
        <dbReference type="ChEBI" id="CHEBI:30616"/>
    </ligand>
</feature>
<comment type="subcellular location">
    <subcellularLocation>
        <location evidence="2">Cytoplasm</location>
        <location evidence="2">Cytoskeleton</location>
        <location evidence="2">Microtubule organizing center</location>
        <location evidence="2">Centrosome</location>
    </subcellularLocation>
    <subcellularLocation>
        <location evidence="1">Nucleus</location>
    </subcellularLocation>
</comment>
<evidence type="ECO:0000256" key="9">
    <source>
        <dbReference type="ARBA" id="ARBA00022840"/>
    </source>
</evidence>
<dbReference type="InterPro" id="IPR011009">
    <property type="entry name" value="Kinase-like_dom_sf"/>
</dbReference>
<dbReference type="SUPFAM" id="SSF56112">
    <property type="entry name" value="Protein kinase-like (PK-like)"/>
    <property type="match status" value="1"/>
</dbReference>
<dbReference type="SUPFAM" id="SSF82615">
    <property type="entry name" value="Polo-box domain"/>
    <property type="match status" value="1"/>
</dbReference>
<evidence type="ECO:0000256" key="5">
    <source>
        <dbReference type="ARBA" id="ARBA00022679"/>
    </source>
</evidence>
<evidence type="ECO:0000256" key="2">
    <source>
        <dbReference type="ARBA" id="ARBA00004300"/>
    </source>
</evidence>
<organism evidence="19">
    <name type="scientific">Brachionus calyciflorus</name>
    <dbReference type="NCBI Taxonomy" id="104777"/>
    <lineage>
        <taxon>Eukaryota</taxon>
        <taxon>Metazoa</taxon>
        <taxon>Spiralia</taxon>
        <taxon>Gnathifera</taxon>
        <taxon>Rotifera</taxon>
        <taxon>Eurotatoria</taxon>
        <taxon>Monogononta</taxon>
        <taxon>Pseudotrocha</taxon>
        <taxon>Ploima</taxon>
        <taxon>Brachionidae</taxon>
        <taxon>Brachionus</taxon>
    </lineage>
</organism>
<evidence type="ECO:0000256" key="1">
    <source>
        <dbReference type="ARBA" id="ARBA00004123"/>
    </source>
</evidence>
<keyword evidence="9 14" id="KW-0067">ATP-binding</keyword>
<dbReference type="InterPro" id="IPR036947">
    <property type="entry name" value="POLO_box_dom_sf"/>
</dbReference>
<dbReference type="FunFam" id="3.30.200.20:FF:000284">
    <property type="entry name" value="Serine/threonine-protein kinase PLK"/>
    <property type="match status" value="1"/>
</dbReference>
<keyword evidence="7 14" id="KW-0547">Nucleotide-binding</keyword>
<gene>
    <name evidence="19" type="primary">PLK1</name>
</gene>
<dbReference type="GO" id="GO:0000922">
    <property type="term" value="C:spindle pole"/>
    <property type="evidence" value="ECO:0007669"/>
    <property type="project" value="TreeGrafter"/>
</dbReference>
<dbReference type="AlphaFoldDB" id="M4SL44"/>
<dbReference type="PROSITE" id="PS50011">
    <property type="entry name" value="PROTEIN_KINASE_DOM"/>
    <property type="match status" value="1"/>
</dbReference>
<dbReference type="GO" id="GO:0005813">
    <property type="term" value="C:centrosome"/>
    <property type="evidence" value="ECO:0007669"/>
    <property type="project" value="UniProtKB-SubCell"/>
</dbReference>
<evidence type="ECO:0000256" key="4">
    <source>
        <dbReference type="ARBA" id="ARBA00022527"/>
    </source>
</evidence>
<evidence type="ECO:0000256" key="15">
    <source>
        <dbReference type="RuleBase" id="RU000304"/>
    </source>
</evidence>
<dbReference type="InterPro" id="IPR008271">
    <property type="entry name" value="Ser/Thr_kinase_AS"/>
</dbReference>
<evidence type="ECO:0000256" key="7">
    <source>
        <dbReference type="ARBA" id="ARBA00022741"/>
    </source>
</evidence>
<dbReference type="PROSITE" id="PS00108">
    <property type="entry name" value="PROTEIN_KINASE_ST"/>
    <property type="match status" value="1"/>
</dbReference>
<dbReference type="InterPro" id="IPR000959">
    <property type="entry name" value="POLO_box_dom"/>
</dbReference>
<evidence type="ECO:0000256" key="11">
    <source>
        <dbReference type="ARBA" id="ARBA00023242"/>
    </source>
</evidence>
<dbReference type="InterPro" id="IPR000719">
    <property type="entry name" value="Prot_kinase_dom"/>
</dbReference>
<keyword evidence="6" id="KW-0677">Repeat</keyword>
<keyword evidence="5 16" id="KW-0808">Transferase</keyword>
<feature type="domain" description="POLO box" evidence="18">
    <location>
        <begin position="347"/>
        <end position="386"/>
    </location>
</feature>
<accession>M4SL44</accession>
<dbReference type="Gene3D" id="3.30.200.20">
    <property type="entry name" value="Phosphorylase Kinase, domain 1"/>
    <property type="match status" value="1"/>
</dbReference>
<evidence type="ECO:0000256" key="6">
    <source>
        <dbReference type="ARBA" id="ARBA00022737"/>
    </source>
</evidence>
<keyword evidence="10" id="KW-0206">Cytoskeleton</keyword>
<evidence type="ECO:0000256" key="8">
    <source>
        <dbReference type="ARBA" id="ARBA00022777"/>
    </source>
</evidence>
<dbReference type="PANTHER" id="PTHR24345">
    <property type="entry name" value="SERINE/THREONINE-PROTEIN KINASE PLK"/>
    <property type="match status" value="1"/>
</dbReference>
<dbReference type="InterPro" id="IPR017441">
    <property type="entry name" value="Protein_kinase_ATP_BS"/>
</dbReference>
<proteinExistence type="inferred from homology"/>
<dbReference type="Gene3D" id="1.10.510.10">
    <property type="entry name" value="Transferase(Phosphotransferase) domain 1"/>
    <property type="match status" value="1"/>
</dbReference>
<evidence type="ECO:0000313" key="19">
    <source>
        <dbReference type="EMBL" id="AGH55848.1"/>
    </source>
</evidence>
<evidence type="ECO:0000256" key="13">
    <source>
        <dbReference type="ARBA" id="ARBA00048347"/>
    </source>
</evidence>
<dbReference type="SMART" id="SM00220">
    <property type="entry name" value="S_TKc"/>
    <property type="match status" value="1"/>
</dbReference>
<evidence type="ECO:0000256" key="14">
    <source>
        <dbReference type="PROSITE-ProRule" id="PRU10141"/>
    </source>
</evidence>
<comment type="catalytic activity">
    <reaction evidence="12 16">
        <text>L-threonyl-[protein] + ATP = O-phospho-L-threonyl-[protein] + ADP + H(+)</text>
        <dbReference type="Rhea" id="RHEA:46608"/>
        <dbReference type="Rhea" id="RHEA-COMP:11060"/>
        <dbReference type="Rhea" id="RHEA-COMP:11605"/>
        <dbReference type="ChEBI" id="CHEBI:15378"/>
        <dbReference type="ChEBI" id="CHEBI:30013"/>
        <dbReference type="ChEBI" id="CHEBI:30616"/>
        <dbReference type="ChEBI" id="CHEBI:61977"/>
        <dbReference type="ChEBI" id="CHEBI:456216"/>
        <dbReference type="EC" id="2.7.11.21"/>
    </reaction>
</comment>
<name>M4SL44_9BILA</name>
<dbReference type="GO" id="GO:0007052">
    <property type="term" value="P:mitotic spindle organization"/>
    <property type="evidence" value="ECO:0007669"/>
    <property type="project" value="TreeGrafter"/>
</dbReference>
<evidence type="ECO:0000259" key="18">
    <source>
        <dbReference type="PROSITE" id="PS50078"/>
    </source>
</evidence>
<dbReference type="EMBL" id="JX156189">
    <property type="protein sequence ID" value="AGH55848.1"/>
    <property type="molecule type" value="Genomic_DNA"/>
</dbReference>
<keyword evidence="3" id="KW-0963">Cytoplasm</keyword>
<dbReference type="GO" id="GO:0004674">
    <property type="term" value="F:protein serine/threonine kinase activity"/>
    <property type="evidence" value="ECO:0007669"/>
    <property type="project" value="UniProtKB-KW"/>
</dbReference>
<dbReference type="GO" id="GO:0005737">
    <property type="term" value="C:cytoplasm"/>
    <property type="evidence" value="ECO:0007669"/>
    <property type="project" value="TreeGrafter"/>
</dbReference>
<dbReference type="Pfam" id="PF00069">
    <property type="entry name" value="Pkinase"/>
    <property type="match status" value="1"/>
</dbReference>
<evidence type="ECO:0000259" key="17">
    <source>
        <dbReference type="PROSITE" id="PS50011"/>
    </source>
</evidence>
<dbReference type="GO" id="GO:0000776">
    <property type="term" value="C:kinetochore"/>
    <property type="evidence" value="ECO:0007669"/>
    <property type="project" value="TreeGrafter"/>
</dbReference>
<evidence type="ECO:0000256" key="16">
    <source>
        <dbReference type="RuleBase" id="RU361162"/>
    </source>
</evidence>
<dbReference type="PROSITE" id="PS50078">
    <property type="entry name" value="POLO_BOX"/>
    <property type="match status" value="1"/>
</dbReference>